<dbReference type="AlphaFoldDB" id="A0A7J6LGQ4"/>
<name>A0A7J6LGQ4_PERCH</name>
<evidence type="ECO:0000313" key="3">
    <source>
        <dbReference type="Proteomes" id="UP000591131"/>
    </source>
</evidence>
<dbReference type="Proteomes" id="UP000591131">
    <property type="component" value="Unassembled WGS sequence"/>
</dbReference>
<accession>A0A7J6LGQ4</accession>
<reference evidence="2 3" key="1">
    <citation type="submission" date="2020-04" db="EMBL/GenBank/DDBJ databases">
        <title>Perkinsus chesapeaki whole genome sequence.</title>
        <authorList>
            <person name="Bogema D.R."/>
        </authorList>
    </citation>
    <scope>NUCLEOTIDE SEQUENCE [LARGE SCALE GENOMIC DNA]</scope>
    <source>
        <strain evidence="2">ATCC PRA-425</strain>
    </source>
</reference>
<evidence type="ECO:0000313" key="2">
    <source>
        <dbReference type="EMBL" id="KAF4658479.1"/>
    </source>
</evidence>
<organism evidence="2 3">
    <name type="scientific">Perkinsus chesapeaki</name>
    <name type="common">Clam parasite</name>
    <name type="synonym">Perkinsus andrewsi</name>
    <dbReference type="NCBI Taxonomy" id="330153"/>
    <lineage>
        <taxon>Eukaryota</taxon>
        <taxon>Sar</taxon>
        <taxon>Alveolata</taxon>
        <taxon>Perkinsozoa</taxon>
        <taxon>Perkinsea</taxon>
        <taxon>Perkinsida</taxon>
        <taxon>Perkinsidae</taxon>
        <taxon>Perkinsus</taxon>
    </lineage>
</organism>
<dbReference type="OrthoDB" id="10443740at2759"/>
<evidence type="ECO:0000256" key="1">
    <source>
        <dbReference type="SAM" id="MobiDB-lite"/>
    </source>
</evidence>
<dbReference type="EMBL" id="JAAPAO010000492">
    <property type="protein sequence ID" value="KAF4658479.1"/>
    <property type="molecule type" value="Genomic_DNA"/>
</dbReference>
<feature type="region of interest" description="Disordered" evidence="1">
    <location>
        <begin position="1"/>
        <end position="39"/>
    </location>
</feature>
<feature type="compositionally biased region" description="Low complexity" evidence="1">
    <location>
        <begin position="137"/>
        <end position="156"/>
    </location>
</feature>
<feature type="region of interest" description="Disordered" evidence="1">
    <location>
        <begin position="137"/>
        <end position="189"/>
    </location>
</feature>
<feature type="compositionally biased region" description="Gly residues" evidence="1">
    <location>
        <begin position="157"/>
        <end position="168"/>
    </location>
</feature>
<comment type="caution">
    <text evidence="2">The sequence shown here is derived from an EMBL/GenBank/DDBJ whole genome shotgun (WGS) entry which is preliminary data.</text>
</comment>
<gene>
    <name evidence="2" type="ORF">FOL47_007965</name>
</gene>
<keyword evidence="3" id="KW-1185">Reference proteome</keyword>
<feature type="compositionally biased region" description="Low complexity" evidence="1">
    <location>
        <begin position="13"/>
        <end position="36"/>
    </location>
</feature>
<proteinExistence type="predicted"/>
<sequence length="734" mass="78808">MQQPAISESPRGSPTNSPSARAAPPAAASSPTALTPEQEAKVQEAVMGQLKNYGEGMVSKEHRATLAEYAACVLQTQATVADMIREMEQFLQKDAEDFVDWLIKFCDAHDLARPEKKAKKAVAPPRGGGLFSKALRAATGQPPASSSSGATANGTSPSGGVGVAPGGSGKKRGAEEGTDGPTGGNKIARREMRAIVKQADEVRLAPPEDSSRHHVRLVGRKELNQRAVAVTAQTAARNISELPPVGNETLAGIPVASHTTLSFMMYRCSRYGPHDDVTWRKLLGRGAIVCSRMVPRDVALVINALQRRMSEGRDAEGQCLLFVRKLISRHLEGGPMKCEDYNAQNIALIVHGVTKFGVELSQCPVISGRLRQLLPEINAQQLVMVGPGVFGIDATNEEMQAMQLAALERCADIASSLTSQGVSILFNSLAKDVPLATPQAWAAVVQLCTRLTDSDVIGTTTPQGTALVRLMQNVNEELSRSGPGAETAVRAIGDMLEMILAGLTECGGQLNTYITRHAAFKLVSLLLSSVSRLPDHIMSRHRQKLLDDTLLPALQRNAMHLATGRRYRNPDQTDGEMHSLVACGHAMASLGIRDAEIFAAFGESVLIRLIHAERHRGTAAAITSREASMILYSWAKAHMHADDLIQHILPLVSRAASEGCLTLHEASLAVFGAGHFRVGDDQWWLTVTRLFRGSQDRCECRQSVILANAVARVIGALSSDTTAEIDEVVCAAEI</sequence>
<protein>
    <submittedName>
        <fullName evidence="2">Uncharacterized protein</fullName>
    </submittedName>
</protein>
<feature type="compositionally biased region" description="Polar residues" evidence="1">
    <location>
        <begin position="1"/>
        <end position="12"/>
    </location>
</feature>